<proteinExistence type="predicted"/>
<sequence length="66" mass="7449">MILYKNTSNQDAEAYIDANYVRSKDNKRSNTDFVIIVGGKMTASKNKKQNVLTKIITSHISSKKNL</sequence>
<keyword evidence="2" id="KW-1185">Reference proteome</keyword>
<dbReference type="EMBL" id="KZ452014">
    <property type="protein sequence ID" value="PKA51261.1"/>
    <property type="molecule type" value="Genomic_DNA"/>
</dbReference>
<gene>
    <name evidence="1" type="ORF">AXF42_Ash010701</name>
</gene>
<evidence type="ECO:0000313" key="2">
    <source>
        <dbReference type="Proteomes" id="UP000236161"/>
    </source>
</evidence>
<dbReference type="AlphaFoldDB" id="A0A2I0A6U6"/>
<reference evidence="1 2" key="1">
    <citation type="journal article" date="2017" name="Nature">
        <title>The Apostasia genome and the evolution of orchids.</title>
        <authorList>
            <person name="Zhang G.Q."/>
            <person name="Liu K.W."/>
            <person name="Li Z."/>
            <person name="Lohaus R."/>
            <person name="Hsiao Y.Y."/>
            <person name="Niu S.C."/>
            <person name="Wang J.Y."/>
            <person name="Lin Y.C."/>
            <person name="Xu Q."/>
            <person name="Chen L.J."/>
            <person name="Yoshida K."/>
            <person name="Fujiwara S."/>
            <person name="Wang Z.W."/>
            <person name="Zhang Y.Q."/>
            <person name="Mitsuda N."/>
            <person name="Wang M."/>
            <person name="Liu G.H."/>
            <person name="Pecoraro L."/>
            <person name="Huang H.X."/>
            <person name="Xiao X.J."/>
            <person name="Lin M."/>
            <person name="Wu X.Y."/>
            <person name="Wu W.L."/>
            <person name="Chen Y.Y."/>
            <person name="Chang S.B."/>
            <person name="Sakamoto S."/>
            <person name="Ohme-Takagi M."/>
            <person name="Yagi M."/>
            <person name="Zeng S.J."/>
            <person name="Shen C.Y."/>
            <person name="Yeh C.M."/>
            <person name="Luo Y.B."/>
            <person name="Tsai W.C."/>
            <person name="Van de Peer Y."/>
            <person name="Liu Z.J."/>
        </authorList>
    </citation>
    <scope>NUCLEOTIDE SEQUENCE [LARGE SCALE GENOMIC DNA]</scope>
    <source>
        <strain evidence="2">cv. Shenzhen</strain>
        <tissue evidence="1">Stem</tissue>
    </source>
</reference>
<organism evidence="1 2">
    <name type="scientific">Apostasia shenzhenica</name>
    <dbReference type="NCBI Taxonomy" id="1088818"/>
    <lineage>
        <taxon>Eukaryota</taxon>
        <taxon>Viridiplantae</taxon>
        <taxon>Streptophyta</taxon>
        <taxon>Embryophyta</taxon>
        <taxon>Tracheophyta</taxon>
        <taxon>Spermatophyta</taxon>
        <taxon>Magnoliopsida</taxon>
        <taxon>Liliopsida</taxon>
        <taxon>Asparagales</taxon>
        <taxon>Orchidaceae</taxon>
        <taxon>Apostasioideae</taxon>
        <taxon>Apostasia</taxon>
    </lineage>
</organism>
<evidence type="ECO:0000313" key="1">
    <source>
        <dbReference type="EMBL" id="PKA51261.1"/>
    </source>
</evidence>
<name>A0A2I0A6U6_9ASPA</name>
<protein>
    <submittedName>
        <fullName evidence="1">Uncharacterized protein</fullName>
    </submittedName>
</protein>
<dbReference type="Proteomes" id="UP000236161">
    <property type="component" value="Unassembled WGS sequence"/>
</dbReference>
<accession>A0A2I0A6U6</accession>